<evidence type="ECO:0000313" key="2">
    <source>
        <dbReference type="Proteomes" id="UP000243081"/>
    </source>
</evidence>
<dbReference type="AlphaFoldDB" id="A0A179I591"/>
<evidence type="ECO:0000313" key="1">
    <source>
        <dbReference type="EMBL" id="OAQ97422.1"/>
    </source>
</evidence>
<organism evidence="1 2">
    <name type="scientific">Cordyceps confragosa</name>
    <name type="common">Lecanicillium lecanii</name>
    <dbReference type="NCBI Taxonomy" id="2714763"/>
    <lineage>
        <taxon>Eukaryota</taxon>
        <taxon>Fungi</taxon>
        <taxon>Dikarya</taxon>
        <taxon>Ascomycota</taxon>
        <taxon>Pezizomycotina</taxon>
        <taxon>Sordariomycetes</taxon>
        <taxon>Hypocreomycetidae</taxon>
        <taxon>Hypocreales</taxon>
        <taxon>Cordycipitaceae</taxon>
        <taxon>Akanthomyces</taxon>
    </lineage>
</organism>
<protein>
    <submittedName>
        <fullName evidence="1">Uncharacterized protein</fullName>
    </submittedName>
</protein>
<reference evidence="1 2" key="1">
    <citation type="submission" date="2016-03" db="EMBL/GenBank/DDBJ databases">
        <title>Fine-scale spatial genetic structure of a fungal parasite of coffee scale insects.</title>
        <authorList>
            <person name="Jackson D."/>
            <person name="Zemenick K.A."/>
            <person name="Malloure B."/>
            <person name="Quandt C.A."/>
            <person name="James T.Y."/>
        </authorList>
    </citation>
    <scope>NUCLEOTIDE SEQUENCE [LARGE SCALE GENOMIC DNA]</scope>
    <source>
        <strain evidence="1 2">UM487</strain>
    </source>
</reference>
<keyword evidence="2" id="KW-1185">Reference proteome</keyword>
<proteinExistence type="predicted"/>
<accession>A0A179I591</accession>
<dbReference type="OrthoDB" id="4062651at2759"/>
<gene>
    <name evidence="1" type="ORF">LLEC1_06810</name>
</gene>
<name>A0A179I591_CORDF</name>
<comment type="caution">
    <text evidence="1">The sequence shown here is derived from an EMBL/GenBank/DDBJ whole genome shotgun (WGS) entry which is preliminary data.</text>
</comment>
<dbReference type="Proteomes" id="UP000243081">
    <property type="component" value="Unassembled WGS sequence"/>
</dbReference>
<feature type="non-terminal residue" evidence="1">
    <location>
        <position position="1"/>
    </location>
</feature>
<dbReference type="EMBL" id="LUKN01003447">
    <property type="protein sequence ID" value="OAQ97422.1"/>
    <property type="molecule type" value="Genomic_DNA"/>
</dbReference>
<sequence>RSVFVDTMSQPKVAFEHQHSTSKHAHSLIIRWNAARIVILFRQSRSCAGSFSVENVFLDRYNMHVDADIGRELFDAIAPAAGASPSSMTDFGDLDTFLVPAEHAFTFRTGVSGMTGLVPSEARPMHGMRSARGGRPLFVLLEGCTLPLYFTKDVRVSEGLGRGGCVARVQVNGHELCTKTAHVLNSRGLEAGGFPAQTPRTLGSIETPSDVPEARCRRWAAQVRETVDALHGMGVVWGNGKAGSVLVRAERLEEGG</sequence>